<dbReference type="Pfam" id="PF06629">
    <property type="entry name" value="MipA"/>
    <property type="match status" value="1"/>
</dbReference>
<evidence type="ECO:0000256" key="4">
    <source>
        <dbReference type="ARBA" id="ARBA00023136"/>
    </source>
</evidence>
<comment type="subcellular location">
    <subcellularLocation>
        <location evidence="1">Cell outer membrane</location>
    </subcellularLocation>
</comment>
<name>A0A8J2XWX9_9BURK</name>
<reference evidence="6" key="1">
    <citation type="journal article" date="2014" name="Int. J. Syst. Evol. Microbiol.">
        <title>Complete genome sequence of Corynebacterium casei LMG S-19264T (=DSM 44701T), isolated from a smear-ripened cheese.</title>
        <authorList>
            <consortium name="US DOE Joint Genome Institute (JGI-PGF)"/>
            <person name="Walter F."/>
            <person name="Albersmeier A."/>
            <person name="Kalinowski J."/>
            <person name="Ruckert C."/>
        </authorList>
    </citation>
    <scope>NUCLEOTIDE SEQUENCE</scope>
    <source>
        <strain evidence="6">CCM 7086</strain>
    </source>
</reference>
<proteinExistence type="inferred from homology"/>
<keyword evidence="3" id="KW-0732">Signal</keyword>
<dbReference type="EMBL" id="BMCG01000001">
    <property type="protein sequence ID" value="GGB94871.1"/>
    <property type="molecule type" value="Genomic_DNA"/>
</dbReference>
<evidence type="ECO:0000256" key="1">
    <source>
        <dbReference type="ARBA" id="ARBA00004442"/>
    </source>
</evidence>
<dbReference type="PANTHER" id="PTHR38776:SF1">
    <property type="entry name" value="MLTA-INTERACTING PROTEIN-RELATED"/>
    <property type="match status" value="1"/>
</dbReference>
<evidence type="ECO:0000256" key="3">
    <source>
        <dbReference type="ARBA" id="ARBA00022729"/>
    </source>
</evidence>
<keyword evidence="4" id="KW-0472">Membrane</keyword>
<dbReference type="AlphaFoldDB" id="A0A8J2XWX9"/>
<protein>
    <submittedName>
        <fullName evidence="6">Structural protein MipA</fullName>
    </submittedName>
</protein>
<reference evidence="6" key="2">
    <citation type="submission" date="2020-09" db="EMBL/GenBank/DDBJ databases">
        <authorList>
            <person name="Sun Q."/>
            <person name="Sedlacek I."/>
        </authorList>
    </citation>
    <scope>NUCLEOTIDE SEQUENCE</scope>
    <source>
        <strain evidence="6">CCM 7086</strain>
    </source>
</reference>
<accession>A0A8J2XWX9</accession>
<comment type="similarity">
    <text evidence="2">Belongs to the MipA/OmpV family.</text>
</comment>
<evidence type="ECO:0000313" key="7">
    <source>
        <dbReference type="Proteomes" id="UP000620266"/>
    </source>
</evidence>
<gene>
    <name evidence="6" type="ORF">GCM10007205_00160</name>
</gene>
<sequence>MLGCAFLVPSSTFAQDIGFKPVAIWGVGLGVASTQKVYRDADRDNMAIPLLHFENEHVRFFGTVGEVKLPSLRLSDTQKIKFGLIGRYDGSGYEAKDAWVLDGMSKRKGGVWAGARAEWQTGLVDLHADWTHDVSGNSKGQRFNLAATRTWRPTERVTLTPRIVATWHDSKYVDYYYGVRADEVRTGRSAYLGESGVSSEVGLYGAYRFDKHHSVVFDLQATRLSSKVKNSPLVDGSTENRVFLGYMYHF</sequence>
<dbReference type="Proteomes" id="UP000620266">
    <property type="component" value="Unassembled WGS sequence"/>
</dbReference>
<organism evidence="6 7">
    <name type="scientific">Oxalicibacterium flavum</name>
    <dbReference type="NCBI Taxonomy" id="179467"/>
    <lineage>
        <taxon>Bacteria</taxon>
        <taxon>Pseudomonadati</taxon>
        <taxon>Pseudomonadota</taxon>
        <taxon>Betaproteobacteria</taxon>
        <taxon>Burkholderiales</taxon>
        <taxon>Oxalobacteraceae</taxon>
        <taxon>Oxalicibacterium</taxon>
    </lineage>
</organism>
<evidence type="ECO:0000256" key="5">
    <source>
        <dbReference type="ARBA" id="ARBA00023237"/>
    </source>
</evidence>
<dbReference type="PANTHER" id="PTHR38776">
    <property type="entry name" value="MLTA-INTERACTING PROTEIN-RELATED"/>
    <property type="match status" value="1"/>
</dbReference>
<dbReference type="InterPro" id="IPR010583">
    <property type="entry name" value="MipA"/>
</dbReference>
<evidence type="ECO:0000313" key="6">
    <source>
        <dbReference type="EMBL" id="GGB94871.1"/>
    </source>
</evidence>
<comment type="caution">
    <text evidence="6">The sequence shown here is derived from an EMBL/GenBank/DDBJ whole genome shotgun (WGS) entry which is preliminary data.</text>
</comment>
<keyword evidence="7" id="KW-1185">Reference proteome</keyword>
<evidence type="ECO:0000256" key="2">
    <source>
        <dbReference type="ARBA" id="ARBA00005722"/>
    </source>
</evidence>
<keyword evidence="5" id="KW-0998">Cell outer membrane</keyword>
<dbReference type="GO" id="GO:0009279">
    <property type="term" value="C:cell outer membrane"/>
    <property type="evidence" value="ECO:0007669"/>
    <property type="project" value="UniProtKB-SubCell"/>
</dbReference>